<organism evidence="2 3">
    <name type="scientific">Dissostichus eleginoides</name>
    <name type="common">Patagonian toothfish</name>
    <name type="synonym">Dissostichus amissus</name>
    <dbReference type="NCBI Taxonomy" id="100907"/>
    <lineage>
        <taxon>Eukaryota</taxon>
        <taxon>Metazoa</taxon>
        <taxon>Chordata</taxon>
        <taxon>Craniata</taxon>
        <taxon>Vertebrata</taxon>
        <taxon>Euteleostomi</taxon>
        <taxon>Actinopterygii</taxon>
        <taxon>Neopterygii</taxon>
        <taxon>Teleostei</taxon>
        <taxon>Neoteleostei</taxon>
        <taxon>Acanthomorphata</taxon>
        <taxon>Eupercaria</taxon>
        <taxon>Perciformes</taxon>
        <taxon>Notothenioidei</taxon>
        <taxon>Nototheniidae</taxon>
        <taxon>Dissostichus</taxon>
    </lineage>
</organism>
<proteinExistence type="predicted"/>
<accession>A0AAD9CEI8</accession>
<dbReference type="AlphaFoldDB" id="A0AAD9CEI8"/>
<name>A0AAD9CEI8_DISEL</name>
<comment type="caution">
    <text evidence="2">The sequence shown here is derived from an EMBL/GenBank/DDBJ whole genome shotgun (WGS) entry which is preliminary data.</text>
</comment>
<keyword evidence="1" id="KW-0732">Signal</keyword>
<feature type="signal peptide" evidence="1">
    <location>
        <begin position="1"/>
        <end position="32"/>
    </location>
</feature>
<sequence length="72" mass="7689">MYSVCILCTVMRGWSMLLISPAALSGSMGVKGAVSSGMEAYKYWSSGLPLPAGVGMKSSVRRGRTKRQDEEA</sequence>
<evidence type="ECO:0000256" key="1">
    <source>
        <dbReference type="SAM" id="SignalP"/>
    </source>
</evidence>
<evidence type="ECO:0000313" key="2">
    <source>
        <dbReference type="EMBL" id="KAK1899687.1"/>
    </source>
</evidence>
<dbReference type="EMBL" id="JASDAP010000007">
    <property type="protein sequence ID" value="KAK1899687.1"/>
    <property type="molecule type" value="Genomic_DNA"/>
</dbReference>
<keyword evidence="3" id="KW-1185">Reference proteome</keyword>
<protein>
    <submittedName>
        <fullName evidence="2">Rhomboid-like protein 19</fullName>
    </submittedName>
</protein>
<feature type="chain" id="PRO_5042180407" evidence="1">
    <location>
        <begin position="33"/>
        <end position="72"/>
    </location>
</feature>
<dbReference type="Proteomes" id="UP001228049">
    <property type="component" value="Unassembled WGS sequence"/>
</dbReference>
<reference evidence="2" key="1">
    <citation type="submission" date="2023-04" db="EMBL/GenBank/DDBJ databases">
        <title>Chromosome-level genome of Chaenocephalus aceratus.</title>
        <authorList>
            <person name="Park H."/>
        </authorList>
    </citation>
    <scope>NUCLEOTIDE SEQUENCE</scope>
    <source>
        <strain evidence="2">DE</strain>
        <tissue evidence="2">Muscle</tissue>
    </source>
</reference>
<evidence type="ECO:0000313" key="3">
    <source>
        <dbReference type="Proteomes" id="UP001228049"/>
    </source>
</evidence>
<gene>
    <name evidence="2" type="ORF">KUDE01_000477</name>
</gene>